<dbReference type="Pfam" id="PF10282">
    <property type="entry name" value="Lactonase"/>
    <property type="match status" value="1"/>
</dbReference>
<dbReference type="GO" id="GO:0017057">
    <property type="term" value="F:6-phosphogluconolactonase activity"/>
    <property type="evidence" value="ECO:0007669"/>
    <property type="project" value="TreeGrafter"/>
</dbReference>
<dbReference type="InterPro" id="IPR019405">
    <property type="entry name" value="Lactonase_7-beta_prop"/>
</dbReference>
<dbReference type="SUPFAM" id="SSF51004">
    <property type="entry name" value="C-terminal (heme d1) domain of cytochrome cd1-nitrite reductase"/>
    <property type="match status" value="1"/>
</dbReference>
<feature type="signal peptide" evidence="3">
    <location>
        <begin position="1"/>
        <end position="20"/>
    </location>
</feature>
<dbReference type="Gene3D" id="2.130.10.10">
    <property type="entry name" value="YVTN repeat-like/Quinoprotein amine dehydrogenase"/>
    <property type="match status" value="1"/>
</dbReference>
<gene>
    <name evidence="4" type="ORF">DI598_14640</name>
</gene>
<name>A0A2W5GF96_9SPHI</name>
<keyword evidence="2" id="KW-0119">Carbohydrate metabolism</keyword>
<proteinExistence type="inferred from homology"/>
<dbReference type="Proteomes" id="UP000249645">
    <property type="component" value="Unassembled WGS sequence"/>
</dbReference>
<feature type="chain" id="PRO_5015914909" description="6-phosphogluconolactonase" evidence="3">
    <location>
        <begin position="21"/>
        <end position="376"/>
    </location>
</feature>
<organism evidence="4 5">
    <name type="scientific">Pseudopedobacter saltans</name>
    <dbReference type="NCBI Taxonomy" id="151895"/>
    <lineage>
        <taxon>Bacteria</taxon>
        <taxon>Pseudomonadati</taxon>
        <taxon>Bacteroidota</taxon>
        <taxon>Sphingobacteriia</taxon>
        <taxon>Sphingobacteriales</taxon>
        <taxon>Sphingobacteriaceae</taxon>
        <taxon>Pseudopedobacter</taxon>
    </lineage>
</organism>
<dbReference type="InterPro" id="IPR050282">
    <property type="entry name" value="Cycloisomerase_2"/>
</dbReference>
<comment type="caution">
    <text evidence="4">The sequence shown here is derived from an EMBL/GenBank/DDBJ whole genome shotgun (WGS) entry which is preliminary data.</text>
</comment>
<dbReference type="PANTHER" id="PTHR30344:SF1">
    <property type="entry name" value="6-PHOSPHOGLUCONOLACTONASE"/>
    <property type="match status" value="1"/>
</dbReference>
<accession>A0A2W5GF96</accession>
<dbReference type="AlphaFoldDB" id="A0A2W5GF96"/>
<dbReference type="GO" id="GO:0006006">
    <property type="term" value="P:glucose metabolic process"/>
    <property type="evidence" value="ECO:0007669"/>
    <property type="project" value="UniProtKB-KW"/>
</dbReference>
<evidence type="ECO:0000256" key="3">
    <source>
        <dbReference type="SAM" id="SignalP"/>
    </source>
</evidence>
<sequence length="376" mass="41447">MRRFFLLLLLLVGSSLMATAQTYYMMVGTYTTGSESRGIYVYMFDEVSEYASLISTEQSVNPSYFALSDGGKKVYTANENITDADKGKGALSAFSFDKKNGKLTFLNTVPSIGDAPCYITTDKKGLDVLAANYTSGSVVLYKTEKDGRLQSEKTQLIQHEGKGLHPNQEGPHAHGTFISPDGKYVFVTNLGNDLIYKYNFDPKRSTPLTEGTPKTYKVPDGYGPRHIVFSKDGKYMYVICELIGKVIAYSYDKGNLTQLQILDAAPQVDKNLDNGGSAIRISPNGRFLYVSNRGTANTVAIFHIENDGKLTHIDDQKVKAHPRDMAFTPDGKYLAVASRDENAVEFYKVDPEVGLLTLTKNSLSIPKPVAIAFTSY</sequence>
<dbReference type="GO" id="GO:0005829">
    <property type="term" value="C:cytosol"/>
    <property type="evidence" value="ECO:0007669"/>
    <property type="project" value="TreeGrafter"/>
</dbReference>
<reference evidence="4 5" key="1">
    <citation type="submission" date="2017-11" db="EMBL/GenBank/DDBJ databases">
        <title>Infants hospitalized years apart are colonized by the same room-sourced microbial strains.</title>
        <authorList>
            <person name="Brooks B."/>
            <person name="Olm M.R."/>
            <person name="Firek B.A."/>
            <person name="Baker R."/>
            <person name="Thomas B.C."/>
            <person name="Morowitz M.J."/>
            <person name="Banfield J.F."/>
        </authorList>
    </citation>
    <scope>NUCLEOTIDE SEQUENCE [LARGE SCALE GENOMIC DNA]</scope>
    <source>
        <strain evidence="4">S2_009_000_R2_76</strain>
    </source>
</reference>
<dbReference type="InterPro" id="IPR011048">
    <property type="entry name" value="Haem_d1_sf"/>
</dbReference>
<dbReference type="InterPro" id="IPR015943">
    <property type="entry name" value="WD40/YVTN_repeat-like_dom_sf"/>
</dbReference>
<evidence type="ECO:0000256" key="1">
    <source>
        <dbReference type="ARBA" id="ARBA00005564"/>
    </source>
</evidence>
<protein>
    <recommendedName>
        <fullName evidence="6">6-phosphogluconolactonase</fullName>
    </recommendedName>
</protein>
<evidence type="ECO:0000313" key="4">
    <source>
        <dbReference type="EMBL" id="PZP44356.1"/>
    </source>
</evidence>
<dbReference type="PANTHER" id="PTHR30344">
    <property type="entry name" value="6-PHOSPHOGLUCONOLACTONASE-RELATED"/>
    <property type="match status" value="1"/>
</dbReference>
<evidence type="ECO:0000313" key="5">
    <source>
        <dbReference type="Proteomes" id="UP000249645"/>
    </source>
</evidence>
<keyword evidence="2" id="KW-0313">Glucose metabolism</keyword>
<dbReference type="EMBL" id="QFOI01000321">
    <property type="protein sequence ID" value="PZP44356.1"/>
    <property type="molecule type" value="Genomic_DNA"/>
</dbReference>
<evidence type="ECO:0008006" key="6">
    <source>
        <dbReference type="Google" id="ProtNLM"/>
    </source>
</evidence>
<evidence type="ECO:0000256" key="2">
    <source>
        <dbReference type="ARBA" id="ARBA00022526"/>
    </source>
</evidence>
<comment type="similarity">
    <text evidence="1">Belongs to the cycloisomerase 2 family.</text>
</comment>
<keyword evidence="3" id="KW-0732">Signal</keyword>